<feature type="region of interest" description="Disordered" evidence="1">
    <location>
        <begin position="265"/>
        <end position="290"/>
    </location>
</feature>
<protein>
    <recommendedName>
        <fullName evidence="4">HNH nuclease domain-containing protein</fullName>
    </recommendedName>
</protein>
<evidence type="ECO:0008006" key="4">
    <source>
        <dbReference type="Google" id="ProtNLM"/>
    </source>
</evidence>
<proteinExistence type="predicted"/>
<evidence type="ECO:0000313" key="3">
    <source>
        <dbReference type="Proteomes" id="UP000799118"/>
    </source>
</evidence>
<feature type="compositionally biased region" description="Basic and acidic residues" evidence="1">
    <location>
        <begin position="270"/>
        <end position="281"/>
    </location>
</feature>
<dbReference type="EMBL" id="ML769404">
    <property type="protein sequence ID" value="KAE9406157.1"/>
    <property type="molecule type" value="Genomic_DNA"/>
</dbReference>
<gene>
    <name evidence="2" type="ORF">BT96DRAFT_972143</name>
</gene>
<reference evidence="2" key="1">
    <citation type="journal article" date="2019" name="Environ. Microbiol.">
        <title>Fungal ecological strategies reflected in gene transcription - a case study of two litter decomposers.</title>
        <authorList>
            <person name="Barbi F."/>
            <person name="Kohler A."/>
            <person name="Barry K."/>
            <person name="Baskaran P."/>
            <person name="Daum C."/>
            <person name="Fauchery L."/>
            <person name="Ihrmark K."/>
            <person name="Kuo A."/>
            <person name="LaButti K."/>
            <person name="Lipzen A."/>
            <person name="Morin E."/>
            <person name="Grigoriev I.V."/>
            <person name="Henrissat B."/>
            <person name="Lindahl B."/>
            <person name="Martin F."/>
        </authorList>
    </citation>
    <scope>NUCLEOTIDE SEQUENCE</scope>
    <source>
        <strain evidence="2">JB14</strain>
    </source>
</reference>
<name>A0A6A4IAR2_9AGAR</name>
<organism evidence="2 3">
    <name type="scientific">Gymnopus androsaceus JB14</name>
    <dbReference type="NCBI Taxonomy" id="1447944"/>
    <lineage>
        <taxon>Eukaryota</taxon>
        <taxon>Fungi</taxon>
        <taxon>Dikarya</taxon>
        <taxon>Basidiomycota</taxon>
        <taxon>Agaricomycotina</taxon>
        <taxon>Agaricomycetes</taxon>
        <taxon>Agaricomycetidae</taxon>
        <taxon>Agaricales</taxon>
        <taxon>Marasmiineae</taxon>
        <taxon>Omphalotaceae</taxon>
        <taxon>Gymnopus</taxon>
    </lineage>
</organism>
<evidence type="ECO:0000313" key="2">
    <source>
        <dbReference type="EMBL" id="KAE9406157.1"/>
    </source>
</evidence>
<keyword evidence="3" id="KW-1185">Reference proteome</keyword>
<dbReference type="AlphaFoldDB" id="A0A6A4IAR2"/>
<accession>A0A6A4IAR2</accession>
<sequence length="348" mass="39161">MSSSPGSPPADHIWLFLESHPADPEALYLEIPLEPPLPDESQLEDGGIYTFNTTKVMTPAECAERRADVEVVKQRSQFGGSEVRLSSFDDGVYARDAVPFSKPPQAWSQKRFTSWLTQEVLRMRSDFEEGEDMDEIDDCRNGFCGEKNLHPVFDGNWCALVKVTPNRILDMDDIPAASDRPLDVGSSYPTDARYTLQFLDQSYERASSPNNTDGAFLTNHDPATRPSMFLFHYRYGASALVRWGRGLEKRIPPSRPLKTIAVAAGQSDTTDPKQRNLKKDAGMQGMPQSNASWTTQDVFEVYDPLDVVKMISPWYDPQVDEAYDRDVEGCLHHGGFSDEVEKWRNAVP</sequence>
<evidence type="ECO:0000256" key="1">
    <source>
        <dbReference type="SAM" id="MobiDB-lite"/>
    </source>
</evidence>
<dbReference type="Proteomes" id="UP000799118">
    <property type="component" value="Unassembled WGS sequence"/>
</dbReference>
<dbReference type="OrthoDB" id="3267100at2759"/>